<proteinExistence type="predicted"/>
<organism evidence="4 5">
    <name type="scientific">Methanolobus chelungpuianus</name>
    <dbReference type="NCBI Taxonomy" id="502115"/>
    <lineage>
        <taxon>Archaea</taxon>
        <taxon>Methanobacteriati</taxon>
        <taxon>Methanobacteriota</taxon>
        <taxon>Stenosarchaea group</taxon>
        <taxon>Methanomicrobia</taxon>
        <taxon>Methanosarcinales</taxon>
        <taxon>Methanosarcinaceae</taxon>
        <taxon>Methanolobus</taxon>
    </lineage>
</organism>
<dbReference type="AlphaFoldDB" id="A0AAE3H978"/>
<dbReference type="PANTHER" id="PTHR45339">
    <property type="entry name" value="HYBRID SIGNAL TRANSDUCTION HISTIDINE KINASE J"/>
    <property type="match status" value="1"/>
</dbReference>
<evidence type="ECO:0000259" key="3">
    <source>
        <dbReference type="PROSITE" id="PS50110"/>
    </source>
</evidence>
<protein>
    <submittedName>
        <fullName evidence="4">Chemotaxis protein CheY</fullName>
    </submittedName>
</protein>
<feature type="domain" description="Response regulatory" evidence="3">
    <location>
        <begin position="3"/>
        <end position="118"/>
    </location>
</feature>
<sequence length="123" mass="13229">MTRVLVVEDNPMNMELVTFILTAGGIEVMQAFDGPEALDKIRNNCFDLILLDIQLPGMDGIEVIRNINNIESMGAPIIALTAHAMQGDEQKFISAGCSGYISKPIDVPTFVGKVLSYVSAGGK</sequence>
<feature type="modified residue" description="4-aspartylphosphate" evidence="2">
    <location>
        <position position="52"/>
    </location>
</feature>
<dbReference type="RefSeq" id="WP_256621670.1">
    <property type="nucleotide sequence ID" value="NZ_JTEO01000002.1"/>
</dbReference>
<evidence type="ECO:0000256" key="1">
    <source>
        <dbReference type="ARBA" id="ARBA00022553"/>
    </source>
</evidence>
<dbReference type="Pfam" id="PF00072">
    <property type="entry name" value="Response_reg"/>
    <property type="match status" value="1"/>
</dbReference>
<comment type="caution">
    <text evidence="4">The sequence shown here is derived from an EMBL/GenBank/DDBJ whole genome shotgun (WGS) entry which is preliminary data.</text>
</comment>
<name>A0AAE3H978_9EURY</name>
<dbReference type="Gene3D" id="3.40.50.2300">
    <property type="match status" value="1"/>
</dbReference>
<gene>
    <name evidence="4" type="ORF">PV02_01765</name>
</gene>
<dbReference type="Proteomes" id="UP001206983">
    <property type="component" value="Unassembled WGS sequence"/>
</dbReference>
<reference evidence="4 5" key="1">
    <citation type="journal article" date="2011" name="Appl. Environ. Microbiol.">
        <title>Methanogenic archaea isolated from Taiwan's Chelungpu fault.</title>
        <authorList>
            <person name="Wu S.Y."/>
            <person name="Lai M.C."/>
        </authorList>
    </citation>
    <scope>NUCLEOTIDE SEQUENCE [LARGE SCALE GENOMIC DNA]</scope>
    <source>
        <strain evidence="4 5">St545Mb</strain>
    </source>
</reference>
<dbReference type="EMBL" id="JTEO01000002">
    <property type="protein sequence ID" value="MCQ6961932.1"/>
    <property type="molecule type" value="Genomic_DNA"/>
</dbReference>
<evidence type="ECO:0000313" key="4">
    <source>
        <dbReference type="EMBL" id="MCQ6961932.1"/>
    </source>
</evidence>
<dbReference type="PANTHER" id="PTHR45339:SF3">
    <property type="entry name" value="HISTIDINE KINASE"/>
    <property type="match status" value="1"/>
</dbReference>
<dbReference type="InterPro" id="IPR011006">
    <property type="entry name" value="CheY-like_superfamily"/>
</dbReference>
<accession>A0AAE3H978</accession>
<dbReference type="GO" id="GO:0000160">
    <property type="term" value="P:phosphorelay signal transduction system"/>
    <property type="evidence" value="ECO:0007669"/>
    <property type="project" value="InterPro"/>
</dbReference>
<dbReference type="PROSITE" id="PS50110">
    <property type="entry name" value="RESPONSE_REGULATORY"/>
    <property type="match status" value="1"/>
</dbReference>
<dbReference type="SMART" id="SM00448">
    <property type="entry name" value="REC"/>
    <property type="match status" value="1"/>
</dbReference>
<keyword evidence="1 2" id="KW-0597">Phosphoprotein</keyword>
<evidence type="ECO:0000256" key="2">
    <source>
        <dbReference type="PROSITE-ProRule" id="PRU00169"/>
    </source>
</evidence>
<dbReference type="InterPro" id="IPR001789">
    <property type="entry name" value="Sig_transdc_resp-reg_receiver"/>
</dbReference>
<evidence type="ECO:0000313" key="5">
    <source>
        <dbReference type="Proteomes" id="UP001206983"/>
    </source>
</evidence>
<dbReference type="SUPFAM" id="SSF52172">
    <property type="entry name" value="CheY-like"/>
    <property type="match status" value="1"/>
</dbReference>
<keyword evidence="5" id="KW-1185">Reference proteome</keyword>